<evidence type="ECO:0000313" key="3">
    <source>
        <dbReference type="Proteomes" id="UP000297777"/>
    </source>
</evidence>
<dbReference type="Pfam" id="PF12224">
    <property type="entry name" value="Amidoligase_2"/>
    <property type="match status" value="1"/>
</dbReference>
<dbReference type="EMBL" id="PQXH01000068">
    <property type="protein sequence ID" value="TGO13497.1"/>
    <property type="molecule type" value="Genomic_DNA"/>
</dbReference>
<evidence type="ECO:0000313" key="2">
    <source>
        <dbReference type="EMBL" id="TGO13497.1"/>
    </source>
</evidence>
<reference evidence="2 3" key="1">
    <citation type="submission" date="2017-12" db="EMBL/GenBank/DDBJ databases">
        <title>Comparative genomics of Botrytis spp.</title>
        <authorList>
            <person name="Valero-Jimenez C.A."/>
            <person name="Tapia P."/>
            <person name="Veloso J."/>
            <person name="Silva-Moreno E."/>
            <person name="Staats M."/>
            <person name="Valdes J.H."/>
            <person name="Van Kan J.A.L."/>
        </authorList>
    </citation>
    <scope>NUCLEOTIDE SEQUENCE [LARGE SCALE GENOMIC DNA]</scope>
    <source>
        <strain evidence="2 3">Bt9001</strain>
    </source>
</reference>
<evidence type="ECO:0000256" key="1">
    <source>
        <dbReference type="SAM" id="MobiDB-lite"/>
    </source>
</evidence>
<feature type="compositionally biased region" description="Acidic residues" evidence="1">
    <location>
        <begin position="428"/>
        <end position="438"/>
    </location>
</feature>
<name>A0A4Z1EXE3_9HELO</name>
<accession>A0A4Z1EXE3</accession>
<feature type="compositionally biased region" description="Low complexity" evidence="1">
    <location>
        <begin position="443"/>
        <end position="454"/>
    </location>
</feature>
<evidence type="ECO:0008006" key="4">
    <source>
        <dbReference type="Google" id="ProtNLM"/>
    </source>
</evidence>
<organism evidence="2 3">
    <name type="scientific">Botrytis tulipae</name>
    <dbReference type="NCBI Taxonomy" id="87230"/>
    <lineage>
        <taxon>Eukaryota</taxon>
        <taxon>Fungi</taxon>
        <taxon>Dikarya</taxon>
        <taxon>Ascomycota</taxon>
        <taxon>Pezizomycotina</taxon>
        <taxon>Leotiomycetes</taxon>
        <taxon>Helotiales</taxon>
        <taxon>Sclerotiniaceae</taxon>
        <taxon>Botrytis</taxon>
    </lineage>
</organism>
<dbReference type="Proteomes" id="UP000297777">
    <property type="component" value="Unassembled WGS sequence"/>
</dbReference>
<keyword evidence="3" id="KW-1185">Reference proteome</keyword>
<comment type="caution">
    <text evidence="2">The sequence shown here is derived from an EMBL/GenBank/DDBJ whole genome shotgun (WGS) entry which is preliminary data.</text>
</comment>
<proteinExistence type="predicted"/>
<dbReference type="PANTHER" id="PTHR36847">
    <property type="entry name" value="AMIDOLIGASE ENZYME"/>
    <property type="match status" value="1"/>
</dbReference>
<sequence>MKEISNFIRLGQLPQNNAFVNLLKCSLSCGNTMSQENIPDTAPVEGETDLTFGLELEFIFATVDADKPDPHPRDPREVDGNKFPDKEAINRDILKKLTAVGIPAVITSNDMTDEESIACWILKEDTTVGDDTLRPAENKSKIYHRNGMEITSPPYYYTEPARNVIRAVLRTVRGNYRICVDETAGLHVHVGNSFNGFQFLKLQHILAIAYTYEPQTELIFSPDRVSGDWCPPFSKGRFAMANPDLTRVEVLEKILAYTDNESLIEDFGESLMAGRLAFNIEGLKTPYQDGIRTIEFRHHHGSLDPEAILNWIHVCVKFVEKACFAKHDELLAQLRQNVAKPIGFGEGHLSTIDFFMWLGCPAQAYYYCADMVTDKDAFEQRIKDDAARREEFAKRARARLINLAKNAEEDKGNDSSEESEPTTSNSESTDDNEADQDEGGNSGENSSNSNENES</sequence>
<protein>
    <recommendedName>
        <fullName evidence="4">Amidoligase enzyme</fullName>
    </recommendedName>
</protein>
<dbReference type="OrthoDB" id="412402at2759"/>
<gene>
    <name evidence="2" type="ORF">BTUL_0068g00040</name>
</gene>
<dbReference type="PANTHER" id="PTHR36847:SF1">
    <property type="entry name" value="AMIDOLIGASE ENZYME"/>
    <property type="match status" value="1"/>
</dbReference>
<dbReference type="AlphaFoldDB" id="A0A4Z1EXE3"/>
<dbReference type="InterPro" id="IPR022025">
    <property type="entry name" value="Amidoligase_2"/>
</dbReference>
<feature type="region of interest" description="Disordered" evidence="1">
    <location>
        <begin position="403"/>
        <end position="454"/>
    </location>
</feature>